<evidence type="ECO:0000256" key="1">
    <source>
        <dbReference type="SAM" id="Coils"/>
    </source>
</evidence>
<dbReference type="Proteomes" id="UP000561438">
    <property type="component" value="Unassembled WGS sequence"/>
</dbReference>
<accession>A0A850H1N4</accession>
<evidence type="ECO:0000313" key="2">
    <source>
        <dbReference type="EMBL" id="NVD45894.1"/>
    </source>
</evidence>
<dbReference type="AlphaFoldDB" id="A0A850H1N4"/>
<reference evidence="2 3" key="1">
    <citation type="submission" date="2020-06" db="EMBL/GenBank/DDBJ databases">
        <title>Altererythrobacter sp. HHU K3-1.</title>
        <authorList>
            <person name="Zhang D."/>
            <person name="Xue H."/>
        </authorList>
    </citation>
    <scope>NUCLEOTIDE SEQUENCE [LARGE SCALE GENOMIC DNA]</scope>
    <source>
        <strain evidence="2 3">HHU K3-1</strain>
    </source>
</reference>
<protein>
    <submittedName>
        <fullName evidence="2">Uncharacterized protein</fullName>
    </submittedName>
</protein>
<name>A0A850H1N4_9SPHN</name>
<comment type="caution">
    <text evidence="2">The sequence shown here is derived from an EMBL/GenBank/DDBJ whole genome shotgun (WGS) entry which is preliminary data.</text>
</comment>
<dbReference type="EMBL" id="JABWGV010000006">
    <property type="protein sequence ID" value="NVD45894.1"/>
    <property type="molecule type" value="Genomic_DNA"/>
</dbReference>
<organism evidence="2 3">
    <name type="scientific">Qipengyuania atrilutea</name>
    <dbReference type="NCBI Taxonomy" id="2744473"/>
    <lineage>
        <taxon>Bacteria</taxon>
        <taxon>Pseudomonadati</taxon>
        <taxon>Pseudomonadota</taxon>
        <taxon>Alphaproteobacteria</taxon>
        <taxon>Sphingomonadales</taxon>
        <taxon>Erythrobacteraceae</taxon>
        <taxon>Qipengyuania</taxon>
    </lineage>
</organism>
<dbReference type="RefSeq" id="WP_176268202.1">
    <property type="nucleotide sequence ID" value="NZ_JABWGV010000006.1"/>
</dbReference>
<proteinExistence type="predicted"/>
<feature type="coiled-coil region" evidence="1">
    <location>
        <begin position="30"/>
        <end position="57"/>
    </location>
</feature>
<keyword evidence="1" id="KW-0175">Coiled coil</keyword>
<keyword evidence="3" id="KW-1185">Reference proteome</keyword>
<gene>
    <name evidence="2" type="ORF">HUV48_12840</name>
</gene>
<sequence>MSTTSPIHRLGWAALFAISLTLFLALTLRVNAVKSEVRAMERQIVAIERETLLLETEFQTRASQRQLAAWNQLEFGYAAPRADQYLDNRREVAALGAPTAIGAPQPIRVAKAVVDDGDDGAIASLSRSVRETPLADRTASVTAAAGLLAMSNAAKASDMPREGTLDLAQRLGELAGPEKTFAERFAEAGQ</sequence>
<evidence type="ECO:0000313" key="3">
    <source>
        <dbReference type="Proteomes" id="UP000561438"/>
    </source>
</evidence>